<keyword evidence="2" id="KW-0449">Lipoprotein</keyword>
<reference evidence="3" key="1">
    <citation type="journal article" date="2019" name="Int. J. Syst. Evol. Microbiol.">
        <title>The Global Catalogue of Microorganisms (GCM) 10K type strain sequencing project: providing services to taxonomists for standard genome sequencing and annotation.</title>
        <authorList>
            <consortium name="The Broad Institute Genomics Platform"/>
            <consortium name="The Broad Institute Genome Sequencing Center for Infectious Disease"/>
            <person name="Wu L."/>
            <person name="Ma J."/>
        </authorList>
    </citation>
    <scope>NUCLEOTIDE SEQUENCE [LARGE SCALE GENOMIC DNA]</scope>
    <source>
        <strain evidence="3">CCUG 56607</strain>
    </source>
</reference>
<organism evidence="2 3">
    <name type="scientific">Thalassobacillus hwangdonensis</name>
    <dbReference type="NCBI Taxonomy" id="546108"/>
    <lineage>
        <taxon>Bacteria</taxon>
        <taxon>Bacillati</taxon>
        <taxon>Bacillota</taxon>
        <taxon>Bacilli</taxon>
        <taxon>Bacillales</taxon>
        <taxon>Bacillaceae</taxon>
        <taxon>Thalassobacillus</taxon>
    </lineage>
</organism>
<comment type="caution">
    <text evidence="2">The sequence shown here is derived from an EMBL/GenBank/DDBJ whole genome shotgun (WGS) entry which is preliminary data.</text>
</comment>
<sequence>MYRWIGLLMVVSLFILGGCGQDDQAQEKQQNDTENLYQPMKSGEQNDEVETPDPDYGNRPYHKRDETREIRNTQYGESNRSHDNGFYNEESLRITEAVNEIKEVTMTQAIATEDRIMVAVMINPYDQRDHSVAQKVRHKVEKMANGKKVYVYTNNNRWDHMKDLNARLKAEQAPGKVKEQINEFIDRFGGE</sequence>
<dbReference type="RefSeq" id="WP_386057733.1">
    <property type="nucleotide sequence ID" value="NZ_JBHTKL010000001.1"/>
</dbReference>
<evidence type="ECO:0000256" key="1">
    <source>
        <dbReference type="SAM" id="MobiDB-lite"/>
    </source>
</evidence>
<dbReference type="Pfam" id="PF09580">
    <property type="entry name" value="Spore_YhcN_YlaJ"/>
    <property type="match status" value="1"/>
</dbReference>
<accession>A0ABW3L073</accession>
<keyword evidence="3" id="KW-1185">Reference proteome</keyword>
<evidence type="ECO:0000313" key="2">
    <source>
        <dbReference type="EMBL" id="MFD1018889.1"/>
    </source>
</evidence>
<dbReference type="EMBL" id="JBHTKL010000001">
    <property type="protein sequence ID" value="MFD1018889.1"/>
    <property type="molecule type" value="Genomic_DNA"/>
</dbReference>
<feature type="region of interest" description="Disordered" evidence="1">
    <location>
        <begin position="25"/>
        <end position="86"/>
    </location>
</feature>
<proteinExistence type="predicted"/>
<evidence type="ECO:0000313" key="3">
    <source>
        <dbReference type="Proteomes" id="UP001596990"/>
    </source>
</evidence>
<dbReference type="Proteomes" id="UP001596990">
    <property type="component" value="Unassembled WGS sequence"/>
</dbReference>
<name>A0ABW3L073_9BACI</name>
<gene>
    <name evidence="2" type="ORF">ACFQ2J_06725</name>
</gene>
<dbReference type="InterPro" id="IPR019076">
    <property type="entry name" value="Spore_lipoprot_YhcN/YlaJ-like"/>
</dbReference>
<protein>
    <submittedName>
        <fullName evidence="2">YhcN/YlaJ family sporulation lipoprotein</fullName>
    </submittedName>
</protein>
<dbReference type="PROSITE" id="PS51257">
    <property type="entry name" value="PROKAR_LIPOPROTEIN"/>
    <property type="match status" value="1"/>
</dbReference>